<keyword evidence="2" id="KW-0732">Signal</keyword>
<proteinExistence type="predicted"/>
<feature type="chain" id="PRO_5038470523" description="Polysaccharide deacetylase" evidence="2">
    <location>
        <begin position="23"/>
        <end position="419"/>
    </location>
</feature>
<dbReference type="SUPFAM" id="SSF88713">
    <property type="entry name" value="Glycoside hydrolase/deacetylase"/>
    <property type="match status" value="1"/>
</dbReference>
<sequence>MRPGVNLAAAALVGAAVLAGCADVPPSGAPTPGKSGASTGKPGDSKPNPSTPAKPGPSSTTPSSTIPSPTTPSSTIPAPTIPAPTTPGPTAPATGLPAAAPVTRSFPSRLPNGKPPLFVVVSFDGAGDLALWARWRAVAKQVNARMTFFLSGPYLYPENHRTDYKPPFHKPGASEIGWGDTANVLARTTVLREAIAEGQEIGTHANGHFCGATGIGKWTTAQWTAELSAFDRMVRTGPTLAAGKTVAPPFDPSTVKGMRTPCLEGNRAAYRLAMAKRGMLYDASAPGYIAWPKKVNGLWNFPLESVTLAGTGKKTLTMDYNLWYAQTKARKAPLAQAPALRAQVLATYRAALAKSRASGNPPLFLGNHFNRWNNSVYSDALTDFVKQTCTQPDVRCVSNMELASWLAKNGVPTGQNRPS</sequence>
<comment type="caution">
    <text evidence="3">The sequence shown here is derived from an EMBL/GenBank/DDBJ whole genome shotgun (WGS) entry which is preliminary data.</text>
</comment>
<dbReference type="PANTHER" id="PTHR45985">
    <property type="match status" value="1"/>
</dbReference>
<dbReference type="InterPro" id="IPR011330">
    <property type="entry name" value="Glyco_hydro/deAcase_b/a-brl"/>
</dbReference>
<dbReference type="PROSITE" id="PS51257">
    <property type="entry name" value="PROKAR_LIPOPROTEIN"/>
    <property type="match status" value="1"/>
</dbReference>
<feature type="compositionally biased region" description="Pro residues" evidence="1">
    <location>
        <begin position="79"/>
        <end position="90"/>
    </location>
</feature>
<evidence type="ECO:0000313" key="4">
    <source>
        <dbReference type="Proteomes" id="UP000558997"/>
    </source>
</evidence>
<gene>
    <name evidence="3" type="ORF">HDA44_006838</name>
</gene>
<reference evidence="3 4" key="1">
    <citation type="submission" date="2020-08" db="EMBL/GenBank/DDBJ databases">
        <title>Sequencing the genomes of 1000 actinobacteria strains.</title>
        <authorList>
            <person name="Klenk H.-P."/>
        </authorList>
    </citation>
    <scope>NUCLEOTIDE SEQUENCE [LARGE SCALE GENOMIC DNA]</scope>
    <source>
        <strain evidence="3 4">DSM 17294</strain>
    </source>
</reference>
<evidence type="ECO:0000256" key="1">
    <source>
        <dbReference type="SAM" id="MobiDB-lite"/>
    </source>
</evidence>
<dbReference type="EMBL" id="JACHNF010000001">
    <property type="protein sequence ID" value="MBB5983497.1"/>
    <property type="molecule type" value="Genomic_DNA"/>
</dbReference>
<dbReference type="RefSeq" id="WP_184841542.1">
    <property type="nucleotide sequence ID" value="NZ_BAAAVN010000022.1"/>
</dbReference>
<dbReference type="AlphaFoldDB" id="A0A841E544"/>
<dbReference type="Gene3D" id="3.20.20.370">
    <property type="entry name" value="Glycoside hydrolase/deacetylase"/>
    <property type="match status" value="1"/>
</dbReference>
<organism evidence="3 4">
    <name type="scientific">Kribbella solani</name>
    <dbReference type="NCBI Taxonomy" id="236067"/>
    <lineage>
        <taxon>Bacteria</taxon>
        <taxon>Bacillati</taxon>
        <taxon>Actinomycetota</taxon>
        <taxon>Actinomycetes</taxon>
        <taxon>Propionibacteriales</taxon>
        <taxon>Kribbellaceae</taxon>
        <taxon>Kribbella</taxon>
    </lineage>
</organism>
<evidence type="ECO:0000256" key="2">
    <source>
        <dbReference type="SAM" id="SignalP"/>
    </source>
</evidence>
<accession>A0A841E544</accession>
<dbReference type="PANTHER" id="PTHR45985:SF3">
    <property type="entry name" value="CHITIN DEACETYLASE-LIKE 4"/>
    <property type="match status" value="1"/>
</dbReference>
<keyword evidence="4" id="KW-1185">Reference proteome</keyword>
<dbReference type="InterPro" id="IPR052740">
    <property type="entry name" value="CE4"/>
</dbReference>
<dbReference type="GO" id="GO:0005975">
    <property type="term" value="P:carbohydrate metabolic process"/>
    <property type="evidence" value="ECO:0007669"/>
    <property type="project" value="InterPro"/>
</dbReference>
<evidence type="ECO:0008006" key="5">
    <source>
        <dbReference type="Google" id="ProtNLM"/>
    </source>
</evidence>
<feature type="signal peptide" evidence="2">
    <location>
        <begin position="1"/>
        <end position="22"/>
    </location>
</feature>
<evidence type="ECO:0000313" key="3">
    <source>
        <dbReference type="EMBL" id="MBB5983497.1"/>
    </source>
</evidence>
<feature type="region of interest" description="Disordered" evidence="1">
    <location>
        <begin position="21"/>
        <end position="100"/>
    </location>
</feature>
<feature type="compositionally biased region" description="Low complexity" evidence="1">
    <location>
        <begin position="56"/>
        <end position="78"/>
    </location>
</feature>
<feature type="compositionally biased region" description="Low complexity" evidence="1">
    <location>
        <begin position="91"/>
        <end position="100"/>
    </location>
</feature>
<name>A0A841E544_9ACTN</name>
<dbReference type="Proteomes" id="UP000558997">
    <property type="component" value="Unassembled WGS sequence"/>
</dbReference>
<protein>
    <recommendedName>
        <fullName evidence="5">Polysaccharide deacetylase</fullName>
    </recommendedName>
</protein>